<evidence type="ECO:0000259" key="7">
    <source>
        <dbReference type="PROSITE" id="PS50022"/>
    </source>
</evidence>
<dbReference type="InterPro" id="IPR000421">
    <property type="entry name" value="FA58C"/>
</dbReference>
<dbReference type="PRINTS" id="PR00739">
    <property type="entry name" value="GLHYDRLASE26"/>
</dbReference>
<keyword evidence="10" id="KW-1185">Reference proteome</keyword>
<organism evidence="9 10">
    <name type="scientific">Dactylosporangium cerinum</name>
    <dbReference type="NCBI Taxonomy" id="1434730"/>
    <lineage>
        <taxon>Bacteria</taxon>
        <taxon>Bacillati</taxon>
        <taxon>Actinomycetota</taxon>
        <taxon>Actinomycetes</taxon>
        <taxon>Micromonosporales</taxon>
        <taxon>Micromonosporaceae</taxon>
        <taxon>Dactylosporangium</taxon>
    </lineage>
</organism>
<protein>
    <submittedName>
        <fullName evidence="9">Glycosyl hydrolase</fullName>
    </submittedName>
</protein>
<comment type="similarity">
    <text evidence="1 4">Belongs to the glycosyl hydrolase 26 family.</text>
</comment>
<dbReference type="InterPro" id="IPR008979">
    <property type="entry name" value="Galactose-bd-like_sf"/>
</dbReference>
<reference evidence="10" key="1">
    <citation type="journal article" date="2019" name="Int. J. Syst. Evol. Microbiol.">
        <title>The Global Catalogue of Microorganisms (GCM) 10K type strain sequencing project: providing services to taxonomists for standard genome sequencing and annotation.</title>
        <authorList>
            <consortium name="The Broad Institute Genomics Platform"/>
            <consortium name="The Broad Institute Genome Sequencing Center for Infectious Disease"/>
            <person name="Wu L."/>
            <person name="Ma J."/>
        </authorList>
    </citation>
    <scope>NUCLEOTIDE SEQUENCE [LARGE SCALE GENOMIC DNA]</scope>
    <source>
        <strain evidence="10">CGMCC 4.7152</strain>
    </source>
</reference>
<dbReference type="SUPFAM" id="SSF51445">
    <property type="entry name" value="(Trans)glycosidases"/>
    <property type="match status" value="1"/>
</dbReference>
<evidence type="ECO:0000313" key="10">
    <source>
        <dbReference type="Proteomes" id="UP001595912"/>
    </source>
</evidence>
<dbReference type="PROSITE" id="PS51764">
    <property type="entry name" value="GH26"/>
    <property type="match status" value="1"/>
</dbReference>
<dbReference type="PANTHER" id="PTHR40079">
    <property type="entry name" value="MANNAN ENDO-1,4-BETA-MANNOSIDASE E-RELATED"/>
    <property type="match status" value="1"/>
</dbReference>
<evidence type="ECO:0000313" key="9">
    <source>
        <dbReference type="EMBL" id="MFC5007733.1"/>
    </source>
</evidence>
<dbReference type="InterPro" id="IPR017853">
    <property type="entry name" value="GH"/>
</dbReference>
<feature type="active site" description="Proton donor" evidence="4">
    <location>
        <position position="188"/>
    </location>
</feature>
<dbReference type="PANTHER" id="PTHR40079:SF4">
    <property type="entry name" value="GH26 DOMAIN-CONTAINING PROTEIN-RELATED"/>
    <property type="match status" value="1"/>
</dbReference>
<feature type="signal peptide" evidence="6">
    <location>
        <begin position="1"/>
        <end position="26"/>
    </location>
</feature>
<feature type="domain" description="F5/8 type C" evidence="7">
    <location>
        <begin position="342"/>
        <end position="479"/>
    </location>
</feature>
<dbReference type="SMART" id="SM00231">
    <property type="entry name" value="FA58C"/>
    <property type="match status" value="1"/>
</dbReference>
<dbReference type="Proteomes" id="UP001595912">
    <property type="component" value="Unassembled WGS sequence"/>
</dbReference>
<feature type="region of interest" description="Disordered" evidence="5">
    <location>
        <begin position="336"/>
        <end position="356"/>
    </location>
</feature>
<dbReference type="Pfam" id="PF02156">
    <property type="entry name" value="Glyco_hydro_26"/>
    <property type="match status" value="1"/>
</dbReference>
<evidence type="ECO:0000256" key="1">
    <source>
        <dbReference type="ARBA" id="ARBA00007754"/>
    </source>
</evidence>
<dbReference type="Gene3D" id="3.20.20.80">
    <property type="entry name" value="Glycosidases"/>
    <property type="match status" value="1"/>
</dbReference>
<dbReference type="SUPFAM" id="SSF49785">
    <property type="entry name" value="Galactose-binding domain-like"/>
    <property type="match status" value="1"/>
</dbReference>
<dbReference type="InterPro" id="IPR022790">
    <property type="entry name" value="GH26_dom"/>
</dbReference>
<keyword evidence="6" id="KW-0732">Signal</keyword>
<evidence type="ECO:0000256" key="3">
    <source>
        <dbReference type="ARBA" id="ARBA00023295"/>
    </source>
</evidence>
<dbReference type="Gene3D" id="2.60.120.260">
    <property type="entry name" value="Galactose-binding domain-like"/>
    <property type="match status" value="1"/>
</dbReference>
<dbReference type="Pfam" id="PF00754">
    <property type="entry name" value="F5_F8_type_C"/>
    <property type="match status" value="1"/>
</dbReference>
<evidence type="ECO:0000256" key="4">
    <source>
        <dbReference type="PROSITE-ProRule" id="PRU01100"/>
    </source>
</evidence>
<evidence type="ECO:0000259" key="8">
    <source>
        <dbReference type="PROSITE" id="PS51764"/>
    </source>
</evidence>
<sequence>MPVRHWRRLLLWLVSTAAVIATVAVAAVLPTAQAAQPGSPLLAYLNRISGQYTLSGQHNREPNSDPTKYTRVAQQITGQTPGLWGGDFLFASADVNARQTMINEAINQWRSGSVVALTWHMCPPTVGRTCGWDEAGILGSLTDAQWSQLITNGSALNNAWKARLDEVVPFLQQLKNAGVEPLWRPIHEMNDGWSWWGGRPGANGSRRLYEITYDYLVNTKGLNNMVWVWNVKDVDMGSAGQYLPAANTFDVASLDVWVKMEPSASDYTTMLNLSGGKPISLAEVGRTPSPSILTSQPRWTWFMVWAEWLTDPAYNTNAGVQATYFHPRVLNRGEFSIGTPPTNPPTSNPPGGNLALNRPVYASSQENSTNTAARAVDGNTGTRWSSAYADQQWIYVDLGSNRSVTGVTLRWEAAYAAQYQIQTSTNNSTWTTVHSDYNGNGGTDTVNFTATTARYVKMYAPLRATQYGVSLWEFEVRGS</sequence>
<dbReference type="GO" id="GO:0016787">
    <property type="term" value="F:hydrolase activity"/>
    <property type="evidence" value="ECO:0007669"/>
    <property type="project" value="UniProtKB-KW"/>
</dbReference>
<evidence type="ECO:0000256" key="5">
    <source>
        <dbReference type="SAM" id="MobiDB-lite"/>
    </source>
</evidence>
<evidence type="ECO:0000256" key="2">
    <source>
        <dbReference type="ARBA" id="ARBA00022801"/>
    </source>
</evidence>
<dbReference type="InterPro" id="IPR000805">
    <property type="entry name" value="Glyco_hydro_26"/>
</dbReference>
<dbReference type="RefSeq" id="WP_380128373.1">
    <property type="nucleotide sequence ID" value="NZ_JBHSIU010000130.1"/>
</dbReference>
<feature type="domain" description="GH26" evidence="8">
    <location>
        <begin position="36"/>
        <end position="333"/>
    </location>
</feature>
<feature type="chain" id="PRO_5045927873" evidence="6">
    <location>
        <begin position="27"/>
        <end position="479"/>
    </location>
</feature>
<keyword evidence="3 4" id="KW-0326">Glycosidase</keyword>
<accession>A0ABV9WJK4</accession>
<dbReference type="PROSITE" id="PS50022">
    <property type="entry name" value="FA58C_3"/>
    <property type="match status" value="1"/>
</dbReference>
<dbReference type="EMBL" id="JBHSIU010000130">
    <property type="protein sequence ID" value="MFC5007733.1"/>
    <property type="molecule type" value="Genomic_DNA"/>
</dbReference>
<gene>
    <name evidence="9" type="ORF">ACFPIJ_59240</name>
</gene>
<name>A0ABV9WJK4_9ACTN</name>
<keyword evidence="2 4" id="KW-0378">Hydrolase</keyword>
<proteinExistence type="inferred from homology"/>
<evidence type="ECO:0000256" key="6">
    <source>
        <dbReference type="SAM" id="SignalP"/>
    </source>
</evidence>
<comment type="caution">
    <text evidence="9">The sequence shown here is derived from an EMBL/GenBank/DDBJ whole genome shotgun (WGS) entry which is preliminary data.</text>
</comment>
<feature type="active site" description="Nucleophile" evidence="4">
    <location>
        <position position="283"/>
    </location>
</feature>